<dbReference type="OrthoDB" id="9775035at2"/>
<feature type="transmembrane region" description="Helical" evidence="8">
    <location>
        <begin position="173"/>
        <end position="206"/>
    </location>
</feature>
<keyword evidence="5 8" id="KW-0812">Transmembrane</keyword>
<comment type="subcellular location">
    <subcellularLocation>
        <location evidence="1">Cell membrane</location>
        <topology evidence="1">Multi-pass membrane protein</topology>
    </subcellularLocation>
</comment>
<dbReference type="GO" id="GO:0016763">
    <property type="term" value="F:pentosyltransferase activity"/>
    <property type="evidence" value="ECO:0007669"/>
    <property type="project" value="TreeGrafter"/>
</dbReference>
<dbReference type="PANTHER" id="PTHR33908:SF3">
    <property type="entry name" value="UNDECAPRENYL PHOSPHATE-ALPHA-4-AMINO-4-DEOXY-L-ARABINOSE ARABINOSYL TRANSFERASE"/>
    <property type="match status" value="1"/>
</dbReference>
<keyword evidence="2" id="KW-1003">Cell membrane</keyword>
<keyword evidence="4 11" id="KW-0808">Transferase</keyword>
<dbReference type="Proteomes" id="UP000218069">
    <property type="component" value="Unassembled WGS sequence"/>
</dbReference>
<protein>
    <submittedName>
        <fullName evidence="11">4-amino-4-deoxy-L-arabinose transferase</fullName>
    </submittedName>
</protein>
<dbReference type="Pfam" id="PF18583">
    <property type="entry name" value="Arnt_C"/>
    <property type="match status" value="1"/>
</dbReference>
<evidence type="ECO:0000256" key="2">
    <source>
        <dbReference type="ARBA" id="ARBA00022475"/>
    </source>
</evidence>
<dbReference type="EMBL" id="OANS01000001">
    <property type="protein sequence ID" value="SNX28232.1"/>
    <property type="molecule type" value="Genomic_DNA"/>
</dbReference>
<feature type="transmembrane region" description="Helical" evidence="8">
    <location>
        <begin position="218"/>
        <end position="237"/>
    </location>
</feature>
<dbReference type="InterPro" id="IPR040845">
    <property type="entry name" value="Arnt_C"/>
</dbReference>
<evidence type="ECO:0000313" key="11">
    <source>
        <dbReference type="EMBL" id="SNX28232.1"/>
    </source>
</evidence>
<feature type="transmembrane region" description="Helical" evidence="8">
    <location>
        <begin position="12"/>
        <end position="30"/>
    </location>
</feature>
<name>A0A240DZ64_9BURK</name>
<evidence type="ECO:0000259" key="10">
    <source>
        <dbReference type="Pfam" id="PF18583"/>
    </source>
</evidence>
<feature type="transmembrane region" description="Helical" evidence="8">
    <location>
        <begin position="355"/>
        <end position="378"/>
    </location>
</feature>
<evidence type="ECO:0000256" key="6">
    <source>
        <dbReference type="ARBA" id="ARBA00022989"/>
    </source>
</evidence>
<dbReference type="GO" id="GO:0000030">
    <property type="term" value="F:mannosyltransferase activity"/>
    <property type="evidence" value="ECO:0007669"/>
    <property type="project" value="InterPro"/>
</dbReference>
<feature type="domain" description="ArnT-like N-terminal" evidence="9">
    <location>
        <begin position="16"/>
        <end position="246"/>
    </location>
</feature>
<feature type="transmembrane region" description="Helical" evidence="8">
    <location>
        <begin position="420"/>
        <end position="438"/>
    </location>
</feature>
<sequence length="567" mass="63639">MQLNQTRQLNSFSPIQILILVLIYALLWFATLNYRHLIPSDEGRYAEIAREMLVTGDWITPRYNGYLYFEKPPLQIWATALSFQVFGIGEWQARLWTALTGFLTILMVGFTGASLYSARAGFIAALALASSPIWVIGGHVNSLDMGLSAFLVAALCSLLFAQTSSNSSSGRYWMWLCWGCMALATLSKGVIGAAIPGMVLVAYSISNWDWKIWQRLHLISGLCIFFAITAPWFVLVAQRNPAFLEFFFIHEHLQRFTESGHSRTGPIYYFLPLLLIGFLPWLAQVPGALVLAWRARRQYFSGQWLLVCWVVAIFGFFSISQSKLPGYIFPIFPALALLVGYHLDRVLNLKGSLSLAWQLQVLFFAILAGIGFFFLASISQQAKPDEIASYAQYTYWVIAALMTLLSFSLFSFAIAKVQGLVSITCFAIGFFLCALIAGTGHETLGRAVSGVDLAERVKGLIPPNVNVYSVRILDHTVPFYLGRTMTMVEFPDELGFGVAQQPELWLPTLDAFILRWEEDQTAYALMVPEQYVELQQRQVPMQEVGRDARRVIVKHPNVISTPQTLAH</sequence>
<accession>A0A240DZ64</accession>
<proteinExistence type="predicted"/>
<dbReference type="InterPro" id="IPR003342">
    <property type="entry name" value="ArnT-like_N"/>
</dbReference>
<organism evidence="11 12">
    <name type="scientific">Polynucleobacter meluiroseus</name>
    <dbReference type="NCBI Taxonomy" id="1938814"/>
    <lineage>
        <taxon>Bacteria</taxon>
        <taxon>Pseudomonadati</taxon>
        <taxon>Pseudomonadota</taxon>
        <taxon>Betaproteobacteria</taxon>
        <taxon>Burkholderiales</taxon>
        <taxon>Burkholderiaceae</taxon>
        <taxon>Polynucleobacter</taxon>
    </lineage>
</organism>
<gene>
    <name evidence="11" type="ORF">SAMN06295945_0556</name>
</gene>
<dbReference type="GO" id="GO:0010041">
    <property type="term" value="P:response to iron(III) ion"/>
    <property type="evidence" value="ECO:0007669"/>
    <property type="project" value="TreeGrafter"/>
</dbReference>
<feature type="transmembrane region" description="Helical" evidence="8">
    <location>
        <begin position="299"/>
        <end position="317"/>
    </location>
</feature>
<reference evidence="12" key="1">
    <citation type="submission" date="2017-08" db="EMBL/GenBank/DDBJ databases">
        <authorList>
            <person name="Varghese N."/>
            <person name="Submissions S."/>
        </authorList>
    </citation>
    <scope>NUCLEOTIDE SEQUENCE [LARGE SCALE GENOMIC DNA]</scope>
    <source>
        <strain evidence="12">AP-Melu-1000-B4</strain>
    </source>
</reference>
<evidence type="ECO:0000256" key="4">
    <source>
        <dbReference type="ARBA" id="ARBA00022679"/>
    </source>
</evidence>
<evidence type="ECO:0000256" key="1">
    <source>
        <dbReference type="ARBA" id="ARBA00004651"/>
    </source>
</evidence>
<dbReference type="InterPro" id="IPR050297">
    <property type="entry name" value="LipidA_mod_glycosyltrf_83"/>
</dbReference>
<keyword evidence="6 8" id="KW-1133">Transmembrane helix</keyword>
<feature type="transmembrane region" description="Helical" evidence="8">
    <location>
        <begin position="324"/>
        <end position="343"/>
    </location>
</feature>
<dbReference type="Pfam" id="PF02366">
    <property type="entry name" value="PMT"/>
    <property type="match status" value="1"/>
</dbReference>
<keyword evidence="12" id="KW-1185">Reference proteome</keyword>
<feature type="transmembrane region" description="Helical" evidence="8">
    <location>
        <begin position="390"/>
        <end position="414"/>
    </location>
</feature>
<dbReference type="GO" id="GO:0009103">
    <property type="term" value="P:lipopolysaccharide biosynthetic process"/>
    <property type="evidence" value="ECO:0007669"/>
    <property type="project" value="UniProtKB-ARBA"/>
</dbReference>
<feature type="transmembrane region" description="Helical" evidence="8">
    <location>
        <begin position="267"/>
        <end position="293"/>
    </location>
</feature>
<feature type="transmembrane region" description="Helical" evidence="8">
    <location>
        <begin position="143"/>
        <end position="161"/>
    </location>
</feature>
<evidence type="ECO:0000313" key="12">
    <source>
        <dbReference type="Proteomes" id="UP000218069"/>
    </source>
</evidence>
<evidence type="ECO:0000256" key="3">
    <source>
        <dbReference type="ARBA" id="ARBA00022676"/>
    </source>
</evidence>
<evidence type="ECO:0000256" key="8">
    <source>
        <dbReference type="SAM" id="Phobius"/>
    </source>
</evidence>
<dbReference type="GO" id="GO:0006493">
    <property type="term" value="P:protein O-linked glycosylation"/>
    <property type="evidence" value="ECO:0007669"/>
    <property type="project" value="InterPro"/>
</dbReference>
<keyword evidence="7 8" id="KW-0472">Membrane</keyword>
<evidence type="ECO:0000256" key="7">
    <source>
        <dbReference type="ARBA" id="ARBA00023136"/>
    </source>
</evidence>
<evidence type="ECO:0000256" key="5">
    <source>
        <dbReference type="ARBA" id="ARBA00022692"/>
    </source>
</evidence>
<evidence type="ECO:0000259" key="9">
    <source>
        <dbReference type="Pfam" id="PF02366"/>
    </source>
</evidence>
<dbReference type="AlphaFoldDB" id="A0A240DZ64"/>
<dbReference type="GO" id="GO:0005886">
    <property type="term" value="C:plasma membrane"/>
    <property type="evidence" value="ECO:0007669"/>
    <property type="project" value="UniProtKB-SubCell"/>
</dbReference>
<dbReference type="RefSeq" id="WP_096672298.1">
    <property type="nucleotide sequence ID" value="NZ_OANS01000001.1"/>
</dbReference>
<keyword evidence="3" id="KW-0328">Glycosyltransferase</keyword>
<feature type="transmembrane region" description="Helical" evidence="8">
    <location>
        <begin position="95"/>
        <end position="113"/>
    </location>
</feature>
<dbReference type="PANTHER" id="PTHR33908">
    <property type="entry name" value="MANNOSYLTRANSFERASE YKCB-RELATED"/>
    <property type="match status" value="1"/>
</dbReference>
<feature type="domain" description="Aminoarabinose transferase C-terminal" evidence="10">
    <location>
        <begin position="453"/>
        <end position="554"/>
    </location>
</feature>